<evidence type="ECO:0000259" key="1">
    <source>
        <dbReference type="Pfam" id="PF01844"/>
    </source>
</evidence>
<sequence length="268" mass="31096">MSTYLLTWNPRVWPKEQFEIYYQKYTQGKILKWSCGTTKKILVGDNIFLLKQGKGNKGLIGSGVVTAAPYYAPHYQEEKRKEGKKSLYVDVKFDYLSNNQFKTPISRDELNAPEFISNIWDSQGSGKTIPANIADGLFDFWNSRIERNEQDFSGPDEAESSKLKEGGKKVITVNAYERNTKARRLCIEHWKYNCGVCNFHFEKTYGQLGKNYIHVHHLKPLSEINEEYDIDPVKDLRPVCPNCHAMLHRKQPALSIEELKEIYTIYNK</sequence>
<dbReference type="GO" id="GO:0008270">
    <property type="term" value="F:zinc ion binding"/>
    <property type="evidence" value="ECO:0007669"/>
    <property type="project" value="InterPro"/>
</dbReference>
<dbReference type="SUPFAM" id="SSF88697">
    <property type="entry name" value="PUA domain-like"/>
    <property type="match status" value="1"/>
</dbReference>
<keyword evidence="3" id="KW-1185">Reference proteome</keyword>
<dbReference type="GO" id="GO:0003676">
    <property type="term" value="F:nucleic acid binding"/>
    <property type="evidence" value="ECO:0007669"/>
    <property type="project" value="InterPro"/>
</dbReference>
<dbReference type="EMBL" id="FYAH01000001">
    <property type="protein sequence ID" value="SMY15565.1"/>
    <property type="molecule type" value="Genomic_DNA"/>
</dbReference>
<keyword evidence="2" id="KW-0540">Nuclease</keyword>
<gene>
    <name evidence="2" type="ORF">PAQU9191_00788</name>
</gene>
<evidence type="ECO:0000313" key="2">
    <source>
        <dbReference type="EMBL" id="SMY15565.1"/>
    </source>
</evidence>
<dbReference type="CDD" id="cd00085">
    <property type="entry name" value="HNHc"/>
    <property type="match status" value="1"/>
</dbReference>
<dbReference type="InterPro" id="IPR003615">
    <property type="entry name" value="HNH_nuc"/>
</dbReference>
<organism evidence="2 3">
    <name type="scientific">Photobacterium aquimaris</name>
    <dbReference type="NCBI Taxonomy" id="512643"/>
    <lineage>
        <taxon>Bacteria</taxon>
        <taxon>Pseudomonadati</taxon>
        <taxon>Pseudomonadota</taxon>
        <taxon>Gammaproteobacteria</taxon>
        <taxon>Vibrionales</taxon>
        <taxon>Vibrionaceae</taxon>
        <taxon>Photobacterium</taxon>
    </lineage>
</organism>
<accession>A0A1Y6KWM1</accession>
<dbReference type="RefSeq" id="WP_087819786.1">
    <property type="nucleotide sequence ID" value="NZ_FYAH01000001.1"/>
</dbReference>
<feature type="domain" description="HNH" evidence="1">
    <location>
        <begin position="194"/>
        <end position="249"/>
    </location>
</feature>
<dbReference type="InterPro" id="IPR002711">
    <property type="entry name" value="HNH"/>
</dbReference>
<evidence type="ECO:0000313" key="3">
    <source>
        <dbReference type="Proteomes" id="UP000196485"/>
    </source>
</evidence>
<dbReference type="AlphaFoldDB" id="A0A1Y6KWM1"/>
<dbReference type="Pfam" id="PF01844">
    <property type="entry name" value="HNH"/>
    <property type="match status" value="1"/>
</dbReference>
<dbReference type="Proteomes" id="UP000196485">
    <property type="component" value="Unassembled WGS sequence"/>
</dbReference>
<dbReference type="InterPro" id="IPR015947">
    <property type="entry name" value="PUA-like_sf"/>
</dbReference>
<dbReference type="Gene3D" id="1.10.30.50">
    <property type="match status" value="1"/>
</dbReference>
<dbReference type="GO" id="GO:0004519">
    <property type="term" value="F:endonuclease activity"/>
    <property type="evidence" value="ECO:0007669"/>
    <property type="project" value="UniProtKB-KW"/>
</dbReference>
<proteinExistence type="predicted"/>
<keyword evidence="2" id="KW-0255">Endonuclease</keyword>
<name>A0A1Y6KWM1_9GAMM</name>
<keyword evidence="2" id="KW-0378">Hydrolase</keyword>
<reference evidence="3" key="1">
    <citation type="submission" date="2017-06" db="EMBL/GenBank/DDBJ databases">
        <authorList>
            <person name="Rodrigo-Torres L."/>
            <person name="Arahal R. D."/>
            <person name="Lucena T."/>
        </authorList>
    </citation>
    <scope>NUCLEOTIDE SEQUENCE [LARGE SCALE GENOMIC DNA]</scope>
    <source>
        <strain evidence="3">type strain: CECT 9192</strain>
    </source>
</reference>
<protein>
    <submittedName>
        <fullName evidence="2">HNH endonuclease</fullName>
    </submittedName>
</protein>